<reference evidence="15 16" key="1">
    <citation type="submission" date="2006-02" db="EMBL/GenBank/DDBJ databases">
        <authorList>
            <person name="Pinhassi J."/>
            <person name="Pedros-Alio C."/>
            <person name="Ferriera S."/>
            <person name="Johnson J."/>
            <person name="Kravitz S."/>
            <person name="Halpern A."/>
            <person name="Remington K."/>
            <person name="Beeson K."/>
            <person name="Tran B."/>
            <person name="Rogers Y.-H."/>
            <person name="Friedman R."/>
            <person name="Venter J.C."/>
        </authorList>
    </citation>
    <scope>NUCLEOTIDE SEQUENCE [LARGE SCALE GENOMIC DNA]</scope>
    <source>
        <strain evidence="15 16">MED297</strain>
    </source>
</reference>
<keyword evidence="9 15" id="KW-0418">Kinase</keyword>
<dbReference type="STRING" id="314283.MED297_15400"/>
<feature type="domain" description="Histidine kinase" evidence="14">
    <location>
        <begin position="242"/>
        <end position="458"/>
    </location>
</feature>
<dbReference type="Proteomes" id="UP000005953">
    <property type="component" value="Unassembled WGS sequence"/>
</dbReference>
<dbReference type="SMART" id="SM00388">
    <property type="entry name" value="HisKA"/>
    <property type="match status" value="1"/>
</dbReference>
<evidence type="ECO:0000256" key="8">
    <source>
        <dbReference type="ARBA" id="ARBA00022741"/>
    </source>
</evidence>
<dbReference type="GO" id="GO:0000155">
    <property type="term" value="F:phosphorelay sensor kinase activity"/>
    <property type="evidence" value="ECO:0007669"/>
    <property type="project" value="InterPro"/>
</dbReference>
<dbReference type="Pfam" id="PF00512">
    <property type="entry name" value="HisKA"/>
    <property type="match status" value="1"/>
</dbReference>
<dbReference type="HOGENOM" id="CLU_000445_89_23_6"/>
<keyword evidence="8" id="KW-0547">Nucleotide-binding</keyword>
<dbReference type="PANTHER" id="PTHR45528">
    <property type="entry name" value="SENSOR HISTIDINE KINASE CPXA"/>
    <property type="match status" value="1"/>
</dbReference>
<evidence type="ECO:0000313" key="16">
    <source>
        <dbReference type="Proteomes" id="UP000005953"/>
    </source>
</evidence>
<dbReference type="Pfam" id="PF02518">
    <property type="entry name" value="HATPase_c"/>
    <property type="match status" value="1"/>
</dbReference>
<comment type="caution">
    <text evidence="15">The sequence shown here is derived from an EMBL/GenBank/DDBJ whole genome shotgun (WGS) entry which is preliminary data.</text>
</comment>
<dbReference type="PROSITE" id="PS50109">
    <property type="entry name" value="HIS_KIN"/>
    <property type="match status" value="1"/>
</dbReference>
<dbReference type="InterPro" id="IPR004358">
    <property type="entry name" value="Sig_transdc_His_kin-like_C"/>
</dbReference>
<dbReference type="SUPFAM" id="SSF55874">
    <property type="entry name" value="ATPase domain of HSP90 chaperone/DNA topoisomerase II/histidine kinase"/>
    <property type="match status" value="1"/>
</dbReference>
<evidence type="ECO:0000256" key="10">
    <source>
        <dbReference type="ARBA" id="ARBA00022840"/>
    </source>
</evidence>
<dbReference type="InterPro" id="IPR050398">
    <property type="entry name" value="HssS/ArlS-like"/>
</dbReference>
<dbReference type="InterPro" id="IPR003594">
    <property type="entry name" value="HATPase_dom"/>
</dbReference>
<evidence type="ECO:0000256" key="9">
    <source>
        <dbReference type="ARBA" id="ARBA00022777"/>
    </source>
</evidence>
<dbReference type="CDD" id="cd00082">
    <property type="entry name" value="HisKA"/>
    <property type="match status" value="1"/>
</dbReference>
<evidence type="ECO:0000256" key="6">
    <source>
        <dbReference type="ARBA" id="ARBA00022679"/>
    </source>
</evidence>
<dbReference type="SUPFAM" id="SSF47384">
    <property type="entry name" value="Homodimeric domain of signal transducing histidine kinase"/>
    <property type="match status" value="1"/>
</dbReference>
<organism evidence="15 16">
    <name type="scientific">Reinekea blandensis MED297</name>
    <dbReference type="NCBI Taxonomy" id="314283"/>
    <lineage>
        <taxon>Bacteria</taxon>
        <taxon>Pseudomonadati</taxon>
        <taxon>Pseudomonadota</taxon>
        <taxon>Gammaproteobacteria</taxon>
        <taxon>Oceanospirillales</taxon>
        <taxon>Saccharospirillaceae</taxon>
        <taxon>Reinekea</taxon>
    </lineage>
</organism>
<evidence type="ECO:0000256" key="3">
    <source>
        <dbReference type="ARBA" id="ARBA00012438"/>
    </source>
</evidence>
<keyword evidence="13" id="KW-0472">Membrane</keyword>
<proteinExistence type="predicted"/>
<dbReference type="InterPro" id="IPR003661">
    <property type="entry name" value="HisK_dim/P_dom"/>
</dbReference>
<keyword evidence="10" id="KW-0067">ATP-binding</keyword>
<dbReference type="SMART" id="SM00387">
    <property type="entry name" value="HATPase_c"/>
    <property type="match status" value="1"/>
</dbReference>
<evidence type="ECO:0000256" key="5">
    <source>
        <dbReference type="ARBA" id="ARBA00022553"/>
    </source>
</evidence>
<evidence type="ECO:0000256" key="1">
    <source>
        <dbReference type="ARBA" id="ARBA00000085"/>
    </source>
</evidence>
<dbReference type="Gene3D" id="1.10.287.130">
    <property type="match status" value="1"/>
</dbReference>
<gene>
    <name evidence="15" type="ORF">MED297_15400</name>
</gene>
<dbReference type="EC" id="2.7.13.3" evidence="3"/>
<protein>
    <recommendedName>
        <fullName evidence="3">histidine kinase</fullName>
        <ecNumber evidence="3">2.7.13.3</ecNumber>
    </recommendedName>
</protein>
<dbReference type="PRINTS" id="PR00344">
    <property type="entry name" value="BCTRLSENSOR"/>
</dbReference>
<evidence type="ECO:0000256" key="7">
    <source>
        <dbReference type="ARBA" id="ARBA00022692"/>
    </source>
</evidence>
<comment type="subcellular location">
    <subcellularLocation>
        <location evidence="2">Cell membrane</location>
        <topology evidence="2">Multi-pass membrane protein</topology>
    </subcellularLocation>
</comment>
<name>A4BIZ5_9GAMM</name>
<dbReference type="AlphaFoldDB" id="A4BIZ5"/>
<dbReference type="GO" id="GO:0005524">
    <property type="term" value="F:ATP binding"/>
    <property type="evidence" value="ECO:0007669"/>
    <property type="project" value="UniProtKB-KW"/>
</dbReference>
<evidence type="ECO:0000259" key="14">
    <source>
        <dbReference type="PROSITE" id="PS50109"/>
    </source>
</evidence>
<dbReference type="InterPro" id="IPR036890">
    <property type="entry name" value="HATPase_C_sf"/>
</dbReference>
<evidence type="ECO:0000256" key="4">
    <source>
        <dbReference type="ARBA" id="ARBA00022475"/>
    </source>
</evidence>
<dbReference type="InterPro" id="IPR005467">
    <property type="entry name" value="His_kinase_dom"/>
</dbReference>
<keyword evidence="16" id="KW-1185">Reference proteome</keyword>
<keyword evidence="12" id="KW-0902">Two-component regulatory system</keyword>
<dbReference type="PANTHER" id="PTHR45528:SF1">
    <property type="entry name" value="SENSOR HISTIDINE KINASE CPXA"/>
    <property type="match status" value="1"/>
</dbReference>
<dbReference type="GO" id="GO:0005886">
    <property type="term" value="C:plasma membrane"/>
    <property type="evidence" value="ECO:0007669"/>
    <property type="project" value="UniProtKB-SubCell"/>
</dbReference>
<evidence type="ECO:0000256" key="2">
    <source>
        <dbReference type="ARBA" id="ARBA00004651"/>
    </source>
</evidence>
<evidence type="ECO:0000256" key="13">
    <source>
        <dbReference type="ARBA" id="ARBA00023136"/>
    </source>
</evidence>
<keyword evidence="6" id="KW-0808">Transferase</keyword>
<keyword evidence="4" id="KW-1003">Cell membrane</keyword>
<comment type="catalytic activity">
    <reaction evidence="1">
        <text>ATP + protein L-histidine = ADP + protein N-phospho-L-histidine.</text>
        <dbReference type="EC" id="2.7.13.3"/>
    </reaction>
</comment>
<dbReference type="EMBL" id="AAOE01000029">
    <property type="protein sequence ID" value="EAR07928.1"/>
    <property type="molecule type" value="Genomic_DNA"/>
</dbReference>
<accession>A4BIZ5</accession>
<evidence type="ECO:0000313" key="15">
    <source>
        <dbReference type="EMBL" id="EAR07928.1"/>
    </source>
</evidence>
<evidence type="ECO:0000256" key="12">
    <source>
        <dbReference type="ARBA" id="ARBA00023012"/>
    </source>
</evidence>
<dbReference type="Gene3D" id="3.30.565.10">
    <property type="entry name" value="Histidine kinase-like ATPase, C-terminal domain"/>
    <property type="match status" value="1"/>
</dbReference>
<keyword evidence="5" id="KW-0597">Phosphoprotein</keyword>
<keyword evidence="7" id="KW-0812">Transmembrane</keyword>
<keyword evidence="11" id="KW-1133">Transmembrane helix</keyword>
<dbReference type="InterPro" id="IPR036097">
    <property type="entry name" value="HisK_dim/P_sf"/>
</dbReference>
<sequence>MGFFVSLIPLTLLVWQSARLQSQLSESWIRFSDDSMLFVQSAVGMDGVLTDIERSVKQYEVLQGAAMARLAQQQIDRYLGLVDSVCLSALNAAADLCHGQSSDVLALAEAFQSSGADENDRLLKKINERQDRLMEFLWQEVGERKARQIEQGEQKQRLLNAWTVALAVVTLLLVLLASRNVSRPVKLLENRIHHIGQKYSTEATPASEFSGPREFLTINQRLDWLSNRLNQLEDLRQSFLRHASHELKTPLSSIIESSALLKEGILGQLSPAQDEVVDILVDSGHRLSHLTERLLDYNYLVQVQKLQLKQFNVSELLTSLLEQYQPLFDKRHQEVKFECELTELRTDEALFSRLADNLMSNAQAYGHSNGQVLIQLIQVGRYWQLTVANTGPSITEEQIQYLFEPFYRTEHPRYGSLKGSGLGLSIVRDCVSLLGGQVQFTDLPGYDFSISVTVPIDDTLRDT</sequence>
<evidence type="ECO:0000256" key="11">
    <source>
        <dbReference type="ARBA" id="ARBA00022989"/>
    </source>
</evidence>